<dbReference type="Proteomes" id="UP000197153">
    <property type="component" value="Chromosome 2"/>
</dbReference>
<proteinExistence type="predicted"/>
<reference evidence="1 2" key="1">
    <citation type="submission" date="2017-06" db="EMBL/GenBank/DDBJ databases">
        <title>Complete genome sequence of Nitrospirillum amazonense strain CBAmC, an endophytic nitrogen-fixing and plant growth-promoting bacterium, isolated from sugarcane.</title>
        <authorList>
            <person name="Schwab S."/>
            <person name="dos Santos Teixeira K.R."/>
            <person name="Simoes Araujo J.L."/>
            <person name="Soares Vidal M."/>
            <person name="Borges de Freitas H.R."/>
            <person name="Rivello Crivelaro A.L."/>
            <person name="Bueno de Camargo Nunes A."/>
            <person name="dos Santos C.M."/>
            <person name="Palmeira da Silva Rosa D."/>
            <person name="da Silva Padilha D."/>
            <person name="da Silva E."/>
            <person name="Araujo Terra L."/>
            <person name="Soares Mendes V."/>
            <person name="Farinelli L."/>
            <person name="Magalhaes Cruz L."/>
            <person name="Baldani J.I."/>
        </authorList>
    </citation>
    <scope>NUCLEOTIDE SEQUENCE [LARGE SCALE GENOMIC DNA]</scope>
    <source>
        <strain evidence="1 2">CBAmC</strain>
    </source>
</reference>
<sequence length="81" mass="8580">MALNKTRFSAGTDPVSAVMAAAARAAQAQRAALSGHGLTLVWRQDAAGRPVMGWMLMRRPVAANDIAANDAPSEGRTRYAR</sequence>
<protein>
    <submittedName>
        <fullName evidence="1">Uncharacterized protein</fullName>
    </submittedName>
</protein>
<accession>A0A248JV79</accession>
<evidence type="ECO:0000313" key="1">
    <source>
        <dbReference type="EMBL" id="ASG22028.1"/>
    </source>
</evidence>
<organism evidence="1 2">
    <name type="scientific">Nitrospirillum viridazoti CBAmc</name>
    <dbReference type="NCBI Taxonomy" id="1441467"/>
    <lineage>
        <taxon>Bacteria</taxon>
        <taxon>Pseudomonadati</taxon>
        <taxon>Pseudomonadota</taxon>
        <taxon>Alphaproteobacteria</taxon>
        <taxon>Rhodospirillales</taxon>
        <taxon>Azospirillaceae</taxon>
        <taxon>Nitrospirillum</taxon>
        <taxon>Nitrospirillum viridazoti</taxon>
    </lineage>
</organism>
<name>A0A248JV79_9PROT</name>
<keyword evidence="2" id="KW-1185">Reference proteome</keyword>
<dbReference type="AlphaFoldDB" id="A0A248JV79"/>
<dbReference type="EMBL" id="CP022111">
    <property type="protein sequence ID" value="ASG22028.1"/>
    <property type="molecule type" value="Genomic_DNA"/>
</dbReference>
<dbReference type="RefSeq" id="WP_040842394.1">
    <property type="nucleotide sequence ID" value="NZ_CP022111.1"/>
</dbReference>
<dbReference type="KEGG" id="nao:Y958_13615"/>
<gene>
    <name evidence="1" type="ORF">Y958_13615</name>
</gene>
<evidence type="ECO:0000313" key="2">
    <source>
        <dbReference type="Proteomes" id="UP000197153"/>
    </source>
</evidence>